<dbReference type="WBParaSite" id="maker-unitig_32997-snap-gene-0.1-mRNA-1">
    <property type="protein sequence ID" value="maker-unitig_32997-snap-gene-0.1-mRNA-1"/>
    <property type="gene ID" value="maker-unitig_32997-snap-gene-0.1"/>
</dbReference>
<evidence type="ECO:0000259" key="1">
    <source>
        <dbReference type="PROSITE" id="PS50021"/>
    </source>
</evidence>
<dbReference type="PROSITE" id="PS50021">
    <property type="entry name" value="CH"/>
    <property type="match status" value="1"/>
</dbReference>
<dbReference type="InterPro" id="IPR036872">
    <property type="entry name" value="CH_dom_sf"/>
</dbReference>
<proteinExistence type="predicted"/>
<sequence>MANLTNAFQVADEKLGLAQLLDPEDVNVDQPDEKSIMTYVVTYYHYFSKAKSESVSAKRLSRTIELLNDRQLANSVAAVSELNAKLGLLARVDEAWHRLEGAEHARDIALHEELMRQRRLEQLANRFDRKADMREAWLRENQSLIGQDNLAKICLRFGRATCKHEAIETDIFASALSAELQAESYHDVQNSGTSKDSVLRFVEQLLALAEGRRMRLDLTLQLALGCI</sequence>
<protein>
    <submittedName>
        <fullName evidence="3">Calponin-homology (CH) domain-containing protein</fullName>
    </submittedName>
</protein>
<dbReference type="AlphaFoldDB" id="A0A1I8FFL1"/>
<dbReference type="SUPFAM" id="SSF46966">
    <property type="entry name" value="Spectrin repeat"/>
    <property type="match status" value="1"/>
</dbReference>
<accession>A0A1I8FFL1</accession>
<dbReference type="PANTHER" id="PTHR11915">
    <property type="entry name" value="SPECTRIN/FILAMIN RELATED CYTOSKELETAL PROTEIN"/>
    <property type="match status" value="1"/>
</dbReference>
<evidence type="ECO:0000313" key="3">
    <source>
        <dbReference type="WBParaSite" id="maker-unitig_32997-snap-gene-0.1-mRNA-1"/>
    </source>
</evidence>
<dbReference type="Gene3D" id="1.20.58.60">
    <property type="match status" value="1"/>
</dbReference>
<feature type="domain" description="Calponin-homology (CH)" evidence="1">
    <location>
        <begin position="1"/>
        <end position="48"/>
    </location>
</feature>
<keyword evidence="2" id="KW-1185">Reference proteome</keyword>
<name>A0A1I8FFL1_9PLAT</name>
<dbReference type="Gene3D" id="1.10.418.10">
    <property type="entry name" value="Calponin-like domain"/>
    <property type="match status" value="1"/>
</dbReference>
<reference evidence="3" key="1">
    <citation type="submission" date="2016-11" db="UniProtKB">
        <authorList>
            <consortium name="WormBaseParasite"/>
        </authorList>
    </citation>
    <scope>IDENTIFICATION</scope>
</reference>
<dbReference type="Proteomes" id="UP000095280">
    <property type="component" value="Unplaced"/>
</dbReference>
<dbReference type="InterPro" id="IPR001715">
    <property type="entry name" value="CH_dom"/>
</dbReference>
<dbReference type="SUPFAM" id="SSF47576">
    <property type="entry name" value="Calponin-homology domain, CH-domain"/>
    <property type="match status" value="1"/>
</dbReference>
<organism evidence="2 3">
    <name type="scientific">Macrostomum lignano</name>
    <dbReference type="NCBI Taxonomy" id="282301"/>
    <lineage>
        <taxon>Eukaryota</taxon>
        <taxon>Metazoa</taxon>
        <taxon>Spiralia</taxon>
        <taxon>Lophotrochozoa</taxon>
        <taxon>Platyhelminthes</taxon>
        <taxon>Rhabditophora</taxon>
        <taxon>Macrostomorpha</taxon>
        <taxon>Macrostomida</taxon>
        <taxon>Macrostomidae</taxon>
        <taxon>Macrostomum</taxon>
    </lineage>
</organism>
<evidence type="ECO:0000313" key="2">
    <source>
        <dbReference type="Proteomes" id="UP000095280"/>
    </source>
</evidence>
<dbReference type="Pfam" id="PF00307">
    <property type="entry name" value="CH"/>
    <property type="match status" value="1"/>
</dbReference>